<dbReference type="PANTHER" id="PTHR43570:SF16">
    <property type="entry name" value="ALDEHYDE DEHYDROGENASE TYPE III, ISOFORM Q"/>
    <property type="match status" value="1"/>
</dbReference>
<evidence type="ECO:0000259" key="6">
    <source>
        <dbReference type="Pfam" id="PF00171"/>
    </source>
</evidence>
<dbReference type="PROSITE" id="PS00070">
    <property type="entry name" value="ALDEHYDE_DEHYDR_CYS"/>
    <property type="match status" value="1"/>
</dbReference>
<dbReference type="InterPro" id="IPR016161">
    <property type="entry name" value="Ald_DH/histidinol_DH"/>
</dbReference>
<feature type="domain" description="Aldehyde dehydrogenase" evidence="6">
    <location>
        <begin position="17"/>
        <end position="426"/>
    </location>
</feature>
<dbReference type="InterPro" id="IPR016160">
    <property type="entry name" value="Ald_DH_CS_CYS"/>
</dbReference>
<dbReference type="PIRSF" id="PIRSF036492">
    <property type="entry name" value="ALDH"/>
    <property type="match status" value="1"/>
</dbReference>
<keyword evidence="2 3" id="KW-0560">Oxidoreductase</keyword>
<keyword evidence="8" id="KW-1185">Reference proteome</keyword>
<dbReference type="InterPro" id="IPR029510">
    <property type="entry name" value="Ald_DH_CS_GLU"/>
</dbReference>
<dbReference type="Proteomes" id="UP001597526">
    <property type="component" value="Unassembled WGS sequence"/>
</dbReference>
<protein>
    <recommendedName>
        <fullName evidence="3">Aldehyde dehydrogenase</fullName>
    </recommendedName>
</protein>
<gene>
    <name evidence="7" type="ORF">ACFSQJ_18285</name>
</gene>
<feature type="active site" evidence="4">
    <location>
        <position position="208"/>
    </location>
</feature>
<dbReference type="RefSeq" id="WP_377768341.1">
    <property type="nucleotide sequence ID" value="NZ_JBHULB010000082.1"/>
</dbReference>
<evidence type="ECO:0000256" key="1">
    <source>
        <dbReference type="ARBA" id="ARBA00009986"/>
    </source>
</evidence>
<dbReference type="InterPro" id="IPR016163">
    <property type="entry name" value="Ald_DH_C"/>
</dbReference>
<organism evidence="7 8">
    <name type="scientific">Croceitalea marina</name>
    <dbReference type="NCBI Taxonomy" id="1775166"/>
    <lineage>
        <taxon>Bacteria</taxon>
        <taxon>Pseudomonadati</taxon>
        <taxon>Bacteroidota</taxon>
        <taxon>Flavobacteriia</taxon>
        <taxon>Flavobacteriales</taxon>
        <taxon>Flavobacteriaceae</taxon>
        <taxon>Croceitalea</taxon>
    </lineage>
</organism>
<evidence type="ECO:0000256" key="5">
    <source>
        <dbReference type="RuleBase" id="RU003345"/>
    </source>
</evidence>
<evidence type="ECO:0000313" key="8">
    <source>
        <dbReference type="Proteomes" id="UP001597526"/>
    </source>
</evidence>
<dbReference type="SUPFAM" id="SSF53720">
    <property type="entry name" value="ALDH-like"/>
    <property type="match status" value="1"/>
</dbReference>
<evidence type="ECO:0000256" key="3">
    <source>
        <dbReference type="PIRNR" id="PIRNR036492"/>
    </source>
</evidence>
<dbReference type="Gene3D" id="3.40.309.10">
    <property type="entry name" value="Aldehyde Dehydrogenase, Chain A, domain 2"/>
    <property type="match status" value="1"/>
</dbReference>
<comment type="similarity">
    <text evidence="1 3 5">Belongs to the aldehyde dehydrogenase family.</text>
</comment>
<dbReference type="PANTHER" id="PTHR43570">
    <property type="entry name" value="ALDEHYDE DEHYDROGENASE"/>
    <property type="match status" value="1"/>
</dbReference>
<evidence type="ECO:0000313" key="7">
    <source>
        <dbReference type="EMBL" id="MFD2588880.1"/>
    </source>
</evidence>
<dbReference type="EMBL" id="JBHULB010000082">
    <property type="protein sequence ID" value="MFD2588880.1"/>
    <property type="molecule type" value="Genomic_DNA"/>
</dbReference>
<dbReference type="InterPro" id="IPR012394">
    <property type="entry name" value="Aldehyde_DH_NAD(P)"/>
</dbReference>
<dbReference type="Gene3D" id="3.40.605.10">
    <property type="entry name" value="Aldehyde Dehydrogenase, Chain A, domain 1"/>
    <property type="match status" value="1"/>
</dbReference>
<dbReference type="CDD" id="cd07136">
    <property type="entry name" value="ALDH_YwdH-P39616"/>
    <property type="match status" value="1"/>
</dbReference>
<dbReference type="InterPro" id="IPR016162">
    <property type="entry name" value="Ald_DH_N"/>
</dbReference>
<dbReference type="Pfam" id="PF00171">
    <property type="entry name" value="Aldedh"/>
    <property type="match status" value="1"/>
</dbReference>
<sequence>MINKIVEDQSIFFAGQKTKDVNFRKQALQKLKKEILKFEDVICDALYEDFKKPKFESLATETQFVLSELQYVLNNIAIWSKPQRTSSNLVNFPSTSHIYSEPYGTVLIISPWNYPFLLSMSPLIGAIAAGNTAVVKPSELTPNTSKVITKIIANTFPKEYVTVVEGGVAVSQELLKQKWNYIFFTGSSRVGKIVYKSAAEHLTPVTLELSGKNPCIVDSSAKVKLAAKRIVWGKFLNAGQTCIASDYVLVHKKVKDKLISALQHNISKAFGKDIAHSKDFARIATVEHYQRLKEMLEGENILFGGDSNDEDRFIGPTLIDSPSDKSKVMEDEIFGPILPIISYETERDIEKYISSYGKPLGLYIFSTNKTFQKKIINRYSFGGGVINDTVMQITNKSIPFGGVGNSGIGGYHGKYSFDLFSHKKSILKRGNWLDVPLRYPPYSIPINWVKKMKHLF</sequence>
<name>A0ABW5N054_9FLAO</name>
<dbReference type="PROSITE" id="PS00687">
    <property type="entry name" value="ALDEHYDE_DEHYDR_GLU"/>
    <property type="match status" value="1"/>
</dbReference>
<dbReference type="InterPro" id="IPR015590">
    <property type="entry name" value="Aldehyde_DH_dom"/>
</dbReference>
<reference evidence="8" key="1">
    <citation type="journal article" date="2019" name="Int. J. Syst. Evol. Microbiol.">
        <title>The Global Catalogue of Microorganisms (GCM) 10K type strain sequencing project: providing services to taxonomists for standard genome sequencing and annotation.</title>
        <authorList>
            <consortium name="The Broad Institute Genomics Platform"/>
            <consortium name="The Broad Institute Genome Sequencing Center for Infectious Disease"/>
            <person name="Wu L."/>
            <person name="Ma J."/>
        </authorList>
    </citation>
    <scope>NUCLEOTIDE SEQUENCE [LARGE SCALE GENOMIC DNA]</scope>
    <source>
        <strain evidence="8">KCTC 52368</strain>
    </source>
</reference>
<proteinExistence type="inferred from homology"/>
<comment type="caution">
    <text evidence="7">The sequence shown here is derived from an EMBL/GenBank/DDBJ whole genome shotgun (WGS) entry which is preliminary data.</text>
</comment>
<evidence type="ECO:0000256" key="2">
    <source>
        <dbReference type="ARBA" id="ARBA00023002"/>
    </source>
</evidence>
<evidence type="ECO:0000256" key="4">
    <source>
        <dbReference type="PROSITE-ProRule" id="PRU10007"/>
    </source>
</evidence>
<accession>A0ABW5N054</accession>